<dbReference type="AlphaFoldDB" id="A0A4Q1C4Q6"/>
<evidence type="ECO:0000256" key="1">
    <source>
        <dbReference type="SAM" id="SignalP"/>
    </source>
</evidence>
<feature type="signal peptide" evidence="1">
    <location>
        <begin position="1"/>
        <end position="25"/>
    </location>
</feature>
<protein>
    <submittedName>
        <fullName evidence="2">Glycoside hydrolase</fullName>
    </submittedName>
</protein>
<comment type="caution">
    <text evidence="2">The sequence shown here is derived from an EMBL/GenBank/DDBJ whole genome shotgun (WGS) entry which is preliminary data.</text>
</comment>
<dbReference type="SUPFAM" id="SSF51445">
    <property type="entry name" value="(Trans)glycosidases"/>
    <property type="match status" value="1"/>
</dbReference>
<name>A0A4Q1C4Q6_9BACT</name>
<sequence length="577" mass="64416">MPLRRPSLSWPTLLAGLFAAVTAAAGVEIGSVTRVTQRAVQHERVDFTVVLTAPWTDPHDSAQVRLDLEFMGPDGRPHLLPAFHESGTGGTPSVWRARWAPRDAGENRVRFRLTTPVGATESAPLTVPVEPGRGRGFLHAAGPWVLRFDNGEPFRGLGENLGWESRSPDDSRHFRALHEHPRFHYEYLVGRLAANGGNFFRTWMCAWNLPLEWNRVMDTRRYADETGRFHSGAAARLDELVAVAAASGTYFMLTLDPHVSYMGRGWELNPYNRANGGPAATPEEFFTSEAARARYRDRLRYLVARWGYSPHLGVWEFFNEIDHVVHLDPAAPMPAEVITRWHAEMAAHLRALDPYGRPVTTSVSHRDIAGLNQLPGLDFNQRHLYRDTAALPATLRQRWADEGKPYVIGEYGYEWDWTKNFDEFAGAMDADFRRGLWLGLFSPTPILPLSWWWEYFDERGTTAGFAGVRTIHERMLAAGGGDFAEVTAEADGSPVLAVRCGRTVFVLLENPGTTERRLTVRLPARAADFVPAELFDPATGEWTRLPDAQAQPGPVVFSNLALPAGAIRVLQLGHSRG</sequence>
<dbReference type="OrthoDB" id="9801493at2"/>
<keyword evidence="1" id="KW-0732">Signal</keyword>
<dbReference type="RefSeq" id="WP_129048960.1">
    <property type="nucleotide sequence ID" value="NZ_SDHX01000002.1"/>
</dbReference>
<dbReference type="InterPro" id="IPR017853">
    <property type="entry name" value="GH"/>
</dbReference>
<keyword evidence="2" id="KW-0378">Hydrolase</keyword>
<gene>
    <name evidence="2" type="ORF">ESB00_16890</name>
</gene>
<feature type="chain" id="PRO_5020701790" evidence="1">
    <location>
        <begin position="26"/>
        <end position="577"/>
    </location>
</feature>
<evidence type="ECO:0000313" key="2">
    <source>
        <dbReference type="EMBL" id="RXK53370.1"/>
    </source>
</evidence>
<evidence type="ECO:0000313" key="3">
    <source>
        <dbReference type="Proteomes" id="UP000290218"/>
    </source>
</evidence>
<reference evidence="2 3" key="1">
    <citation type="submission" date="2019-01" db="EMBL/GenBank/DDBJ databases">
        <title>Lacunisphaera sp. strain TWA-58.</title>
        <authorList>
            <person name="Chen W.-M."/>
        </authorList>
    </citation>
    <scope>NUCLEOTIDE SEQUENCE [LARGE SCALE GENOMIC DNA]</scope>
    <source>
        <strain evidence="2 3">TWA-58</strain>
    </source>
</reference>
<dbReference type="EMBL" id="SDHX01000002">
    <property type="protein sequence ID" value="RXK53370.1"/>
    <property type="molecule type" value="Genomic_DNA"/>
</dbReference>
<accession>A0A4Q1C4Q6</accession>
<dbReference type="GO" id="GO:0016787">
    <property type="term" value="F:hydrolase activity"/>
    <property type="evidence" value="ECO:0007669"/>
    <property type="project" value="UniProtKB-KW"/>
</dbReference>
<dbReference type="Proteomes" id="UP000290218">
    <property type="component" value="Unassembled WGS sequence"/>
</dbReference>
<dbReference type="Gene3D" id="3.20.20.80">
    <property type="entry name" value="Glycosidases"/>
    <property type="match status" value="1"/>
</dbReference>
<keyword evidence="3" id="KW-1185">Reference proteome</keyword>
<organism evidence="2 3">
    <name type="scientific">Oleiharenicola lentus</name>
    <dbReference type="NCBI Taxonomy" id="2508720"/>
    <lineage>
        <taxon>Bacteria</taxon>
        <taxon>Pseudomonadati</taxon>
        <taxon>Verrucomicrobiota</taxon>
        <taxon>Opitutia</taxon>
        <taxon>Opitutales</taxon>
        <taxon>Opitutaceae</taxon>
        <taxon>Oleiharenicola</taxon>
    </lineage>
</organism>
<proteinExistence type="predicted"/>